<gene>
    <name evidence="2" type="ORF">SAMN05192568_1019108</name>
</gene>
<sequence length="103" mass="10848">MTDHLTAWDASEESVAGNGVAKRTIPGAGASLVRVVVPAGVSAERHSHAHEQFVQVISGSGFLETEQGRKPFSAGSVFHFPAGTWHAAAFETDTVLVETNFVS</sequence>
<reference evidence="3" key="1">
    <citation type="submission" date="2016-10" db="EMBL/GenBank/DDBJ databases">
        <authorList>
            <person name="Varghese N."/>
            <person name="Submissions S."/>
        </authorList>
    </citation>
    <scope>NUCLEOTIDE SEQUENCE [LARGE SCALE GENOMIC DNA]</scope>
    <source>
        <strain evidence="3">BL36</strain>
    </source>
</reference>
<organism evidence="2 3">
    <name type="scientific">Methylobacterium pseudosasicola</name>
    <dbReference type="NCBI Taxonomy" id="582667"/>
    <lineage>
        <taxon>Bacteria</taxon>
        <taxon>Pseudomonadati</taxon>
        <taxon>Pseudomonadota</taxon>
        <taxon>Alphaproteobacteria</taxon>
        <taxon>Hyphomicrobiales</taxon>
        <taxon>Methylobacteriaceae</taxon>
        <taxon>Methylobacterium</taxon>
    </lineage>
</organism>
<keyword evidence="3" id="KW-1185">Reference proteome</keyword>
<dbReference type="RefSeq" id="WP_092042914.1">
    <property type="nucleotide sequence ID" value="NZ_FOTK01000019.1"/>
</dbReference>
<dbReference type="SUPFAM" id="SSF51182">
    <property type="entry name" value="RmlC-like cupins"/>
    <property type="match status" value="1"/>
</dbReference>
<dbReference type="InterPro" id="IPR011051">
    <property type="entry name" value="RmlC_Cupin_sf"/>
</dbReference>
<dbReference type="STRING" id="582667.SAMN05192568_1019108"/>
<name>A0A1I4N6D7_9HYPH</name>
<dbReference type="OrthoDB" id="9811153at2"/>
<accession>A0A1I4N6D7</accession>
<dbReference type="Gene3D" id="2.60.120.10">
    <property type="entry name" value="Jelly Rolls"/>
    <property type="match status" value="1"/>
</dbReference>
<dbReference type="InterPro" id="IPR013096">
    <property type="entry name" value="Cupin_2"/>
</dbReference>
<evidence type="ECO:0000259" key="1">
    <source>
        <dbReference type="Pfam" id="PF07883"/>
    </source>
</evidence>
<evidence type="ECO:0000313" key="2">
    <source>
        <dbReference type="EMBL" id="SFM11114.1"/>
    </source>
</evidence>
<dbReference type="Proteomes" id="UP000199048">
    <property type="component" value="Unassembled WGS sequence"/>
</dbReference>
<dbReference type="EMBL" id="FOTK01000019">
    <property type="protein sequence ID" value="SFM11114.1"/>
    <property type="molecule type" value="Genomic_DNA"/>
</dbReference>
<feature type="domain" description="Cupin type-2" evidence="1">
    <location>
        <begin position="34"/>
        <end position="95"/>
    </location>
</feature>
<dbReference type="InterPro" id="IPR014710">
    <property type="entry name" value="RmlC-like_jellyroll"/>
</dbReference>
<dbReference type="AlphaFoldDB" id="A0A1I4N6D7"/>
<proteinExistence type="predicted"/>
<evidence type="ECO:0000313" key="3">
    <source>
        <dbReference type="Proteomes" id="UP000199048"/>
    </source>
</evidence>
<protein>
    <submittedName>
        <fullName evidence="2">Cupin domain-containing protein</fullName>
    </submittedName>
</protein>
<dbReference type="Pfam" id="PF07883">
    <property type="entry name" value="Cupin_2"/>
    <property type="match status" value="1"/>
</dbReference>